<feature type="chain" id="PRO_5032374690" evidence="1">
    <location>
        <begin position="27"/>
        <end position="218"/>
    </location>
</feature>
<dbReference type="Proteomes" id="UP000652761">
    <property type="component" value="Unassembled WGS sequence"/>
</dbReference>
<organism evidence="2 3">
    <name type="scientific">Colocasia esculenta</name>
    <name type="common">Wild taro</name>
    <name type="synonym">Arum esculentum</name>
    <dbReference type="NCBI Taxonomy" id="4460"/>
    <lineage>
        <taxon>Eukaryota</taxon>
        <taxon>Viridiplantae</taxon>
        <taxon>Streptophyta</taxon>
        <taxon>Embryophyta</taxon>
        <taxon>Tracheophyta</taxon>
        <taxon>Spermatophyta</taxon>
        <taxon>Magnoliopsida</taxon>
        <taxon>Liliopsida</taxon>
        <taxon>Araceae</taxon>
        <taxon>Aroideae</taxon>
        <taxon>Colocasieae</taxon>
        <taxon>Colocasia</taxon>
    </lineage>
</organism>
<name>A0A843X529_COLES</name>
<keyword evidence="3" id="KW-1185">Reference proteome</keyword>
<feature type="signal peptide" evidence="1">
    <location>
        <begin position="1"/>
        <end position="26"/>
    </location>
</feature>
<evidence type="ECO:0000313" key="3">
    <source>
        <dbReference type="Proteomes" id="UP000652761"/>
    </source>
</evidence>
<dbReference type="AlphaFoldDB" id="A0A843X529"/>
<accession>A0A843X529</accession>
<feature type="non-terminal residue" evidence="2">
    <location>
        <position position="1"/>
    </location>
</feature>
<evidence type="ECO:0000313" key="2">
    <source>
        <dbReference type="EMBL" id="MQM13115.1"/>
    </source>
</evidence>
<sequence length="218" mass="23779">LRLRDFSGNARLLFSWALLSPFCAEGEPLGSSAAPNLANMKDIAMASSRTTSIWPRSLHGQPCLPTSDVEGALDIPSVSASKQGHFCTSSLFFRGHDFARINVQHVIPFLNRAASGYHLKCKQQHFRPSLEEAKMYGSPSSVLLWIKIDIDASSPESTQVPSLTPRSRTCPRVDVASVSPGFSGNACLLFSWALLSPFVQKGSLLAHLLRCISLLVPW</sequence>
<keyword evidence="1" id="KW-0732">Signal</keyword>
<reference evidence="2" key="1">
    <citation type="submission" date="2017-07" db="EMBL/GenBank/DDBJ databases">
        <title>Taro Niue Genome Assembly and Annotation.</title>
        <authorList>
            <person name="Atibalentja N."/>
            <person name="Keating K."/>
            <person name="Fields C.J."/>
        </authorList>
    </citation>
    <scope>NUCLEOTIDE SEQUENCE</scope>
    <source>
        <strain evidence="2">Niue_2</strain>
        <tissue evidence="2">Leaf</tissue>
    </source>
</reference>
<protein>
    <submittedName>
        <fullName evidence="2">Uncharacterized protein</fullName>
    </submittedName>
</protein>
<comment type="caution">
    <text evidence="2">The sequence shown here is derived from an EMBL/GenBank/DDBJ whole genome shotgun (WGS) entry which is preliminary data.</text>
</comment>
<gene>
    <name evidence="2" type="ORF">Taro_046037</name>
</gene>
<evidence type="ECO:0000256" key="1">
    <source>
        <dbReference type="SAM" id="SignalP"/>
    </source>
</evidence>
<dbReference type="EMBL" id="NMUH01005567">
    <property type="protein sequence ID" value="MQM13115.1"/>
    <property type="molecule type" value="Genomic_DNA"/>
</dbReference>
<proteinExistence type="predicted"/>